<keyword evidence="3" id="KW-1185">Reference proteome</keyword>
<reference evidence="3" key="1">
    <citation type="journal article" date="2015" name="Genome Announc.">
        <title>Draft genome sequence of the cellulolytic fungus Chaetomium globosum.</title>
        <authorList>
            <person name="Cuomo C.A."/>
            <person name="Untereiner W.A."/>
            <person name="Ma L.-J."/>
            <person name="Grabherr M."/>
            <person name="Birren B.W."/>
        </authorList>
    </citation>
    <scope>NUCLEOTIDE SEQUENCE [LARGE SCALE GENOMIC DNA]</scope>
    <source>
        <strain evidence="3">ATCC 6205 / CBS 148.51 / DSM 1962 / NBRC 6347 / NRRL 1970</strain>
    </source>
</reference>
<organism evidence="2 3">
    <name type="scientific">Chaetomium globosum (strain ATCC 6205 / CBS 148.51 / DSM 1962 / NBRC 6347 / NRRL 1970)</name>
    <name type="common">Soil fungus</name>
    <dbReference type="NCBI Taxonomy" id="306901"/>
    <lineage>
        <taxon>Eukaryota</taxon>
        <taxon>Fungi</taxon>
        <taxon>Dikarya</taxon>
        <taxon>Ascomycota</taxon>
        <taxon>Pezizomycotina</taxon>
        <taxon>Sordariomycetes</taxon>
        <taxon>Sordariomycetidae</taxon>
        <taxon>Sordariales</taxon>
        <taxon>Chaetomiaceae</taxon>
        <taxon>Chaetomium</taxon>
    </lineage>
</organism>
<dbReference type="RefSeq" id="XP_001222584.1">
    <property type="nucleotide sequence ID" value="XM_001222583.1"/>
</dbReference>
<dbReference type="HOGENOM" id="CLU_052078_0_0_1"/>
<dbReference type="OMA" id="ECFEADY"/>
<dbReference type="AlphaFoldDB" id="Q2H4C6"/>
<dbReference type="GeneID" id="4390571"/>
<dbReference type="EMBL" id="CH408031">
    <property type="protein sequence ID" value="EAQ89870.1"/>
    <property type="molecule type" value="Genomic_DNA"/>
</dbReference>
<accession>Q2H4C6</accession>
<evidence type="ECO:0000313" key="2">
    <source>
        <dbReference type="EMBL" id="EAQ89870.1"/>
    </source>
</evidence>
<dbReference type="OrthoDB" id="4167490at2759"/>
<dbReference type="VEuPathDB" id="FungiDB:CHGG_06489"/>
<proteinExistence type="predicted"/>
<dbReference type="eggNOG" id="ENOG502T0X6">
    <property type="taxonomic scope" value="Eukaryota"/>
</dbReference>
<dbReference type="Proteomes" id="UP000001056">
    <property type="component" value="Unassembled WGS sequence"/>
</dbReference>
<sequence>MKLTPIKVKGKAGQLKKWKPPPPEPARRSKRRRDDDDEGSDSKDGSRRRRFKSKRPAAPVEELPTEVLERIILMSRNLNVLRSSLRIGYRFSSPVFLTELLEAAFAPTWGAWFGYDRNVSAVLACRWVNTTLVLEAQQKWYRRNCGPGNLLEHLNPLGRSRAEYALALWSSNGGRDDTTARFEKDWERFKVSCANLFAADRPRLADIDTIWEQAMYMDLHPLTKVPERFLTTPFNWETAKATYWLVRGGGQLLAAQMSSWELTKKGYDRVMKLADQQLILVLLVLWVKLRVFDHWPGFLLEQELDVSQQMQQSESPADRKLWLWAFELMGCRGALGEPQPK</sequence>
<name>Q2H4C6_CHAGB</name>
<gene>
    <name evidence="2" type="ORF">CHGG_06489</name>
</gene>
<protein>
    <submittedName>
        <fullName evidence="2">Uncharacterized protein</fullName>
    </submittedName>
</protein>
<feature type="region of interest" description="Disordered" evidence="1">
    <location>
        <begin position="1"/>
        <end position="57"/>
    </location>
</feature>
<feature type="compositionally biased region" description="Basic residues" evidence="1">
    <location>
        <begin position="46"/>
        <end position="55"/>
    </location>
</feature>
<feature type="compositionally biased region" description="Basic residues" evidence="1">
    <location>
        <begin position="8"/>
        <end position="19"/>
    </location>
</feature>
<evidence type="ECO:0000256" key="1">
    <source>
        <dbReference type="SAM" id="MobiDB-lite"/>
    </source>
</evidence>
<dbReference type="InParanoid" id="Q2H4C6"/>
<evidence type="ECO:0000313" key="3">
    <source>
        <dbReference type="Proteomes" id="UP000001056"/>
    </source>
</evidence>